<accession>G0TTF6</accession>
<keyword evidence="2 3" id="KW-0342">GTP-binding</keyword>
<dbReference type="InterPro" id="IPR027417">
    <property type="entry name" value="P-loop_NTPase"/>
</dbReference>
<protein>
    <submittedName>
        <fullName evidence="7">Putative dynamin</fullName>
    </submittedName>
</protein>
<dbReference type="Pfam" id="PF01031">
    <property type="entry name" value="Dynamin_M"/>
    <property type="match status" value="1"/>
</dbReference>
<keyword evidence="1 3" id="KW-0547">Nucleotide-binding</keyword>
<dbReference type="Pfam" id="PF00350">
    <property type="entry name" value="Dynamin_N"/>
    <property type="match status" value="1"/>
</dbReference>
<evidence type="ECO:0000259" key="6">
    <source>
        <dbReference type="PROSITE" id="PS51718"/>
    </source>
</evidence>
<dbReference type="PANTHER" id="PTHR11566">
    <property type="entry name" value="DYNAMIN"/>
    <property type="match status" value="1"/>
</dbReference>
<feature type="domain" description="Dynamin-type G" evidence="6">
    <location>
        <begin position="23"/>
        <end position="292"/>
    </location>
</feature>
<dbReference type="GO" id="GO:0008017">
    <property type="term" value="F:microtubule binding"/>
    <property type="evidence" value="ECO:0007669"/>
    <property type="project" value="TreeGrafter"/>
</dbReference>
<evidence type="ECO:0000256" key="1">
    <source>
        <dbReference type="ARBA" id="ARBA00022741"/>
    </source>
</evidence>
<dbReference type="InterPro" id="IPR019762">
    <property type="entry name" value="Dynamin_GTPase_CS"/>
</dbReference>
<evidence type="ECO:0000256" key="2">
    <source>
        <dbReference type="ARBA" id="ARBA00023134"/>
    </source>
</evidence>
<dbReference type="SMART" id="SM00302">
    <property type="entry name" value="GED"/>
    <property type="match status" value="1"/>
</dbReference>
<comment type="similarity">
    <text evidence="3">Belongs to the TRAFAC class dynamin-like GTPase superfamily. Dynamin/Fzo/YdjA family.</text>
</comment>
<dbReference type="CDD" id="cd08771">
    <property type="entry name" value="DLP_1"/>
    <property type="match status" value="1"/>
</dbReference>
<feature type="compositionally biased region" description="Basic and acidic residues" evidence="4">
    <location>
        <begin position="507"/>
        <end position="534"/>
    </location>
</feature>
<dbReference type="GO" id="GO:0003924">
    <property type="term" value="F:GTPase activity"/>
    <property type="evidence" value="ECO:0007669"/>
    <property type="project" value="InterPro"/>
</dbReference>
<dbReference type="InterPro" id="IPR045063">
    <property type="entry name" value="Dynamin_N"/>
</dbReference>
<dbReference type="InterPro" id="IPR030381">
    <property type="entry name" value="G_DYNAMIN_dom"/>
</dbReference>
<name>G0TTF6_TRYVY</name>
<evidence type="ECO:0000313" key="7">
    <source>
        <dbReference type="EMBL" id="CCC47237.1"/>
    </source>
</evidence>
<dbReference type="PROSITE" id="PS51718">
    <property type="entry name" value="G_DYNAMIN_2"/>
    <property type="match status" value="1"/>
</dbReference>
<dbReference type="AlphaFoldDB" id="G0TTF6"/>
<feature type="region of interest" description="Disordered" evidence="4">
    <location>
        <begin position="507"/>
        <end position="538"/>
    </location>
</feature>
<dbReference type="PANTHER" id="PTHR11566:SF21">
    <property type="entry name" value="DYNAMIN RELATED PROTEIN 1, ISOFORM A"/>
    <property type="match status" value="1"/>
</dbReference>
<dbReference type="Gene3D" id="1.20.120.1240">
    <property type="entry name" value="Dynamin, middle domain"/>
    <property type="match status" value="1"/>
</dbReference>
<feature type="domain" description="GED" evidence="5">
    <location>
        <begin position="559"/>
        <end position="650"/>
    </location>
</feature>
<dbReference type="PROSITE" id="PS00410">
    <property type="entry name" value="G_DYNAMIN_1"/>
    <property type="match status" value="1"/>
</dbReference>
<dbReference type="EMBL" id="HE573019">
    <property type="protein sequence ID" value="CCC47237.1"/>
    <property type="molecule type" value="Genomic_DNA"/>
</dbReference>
<organism evidence="7">
    <name type="scientific">Trypanosoma vivax (strain Y486)</name>
    <dbReference type="NCBI Taxonomy" id="1055687"/>
    <lineage>
        <taxon>Eukaryota</taxon>
        <taxon>Discoba</taxon>
        <taxon>Euglenozoa</taxon>
        <taxon>Kinetoplastea</taxon>
        <taxon>Metakinetoplastina</taxon>
        <taxon>Trypanosomatida</taxon>
        <taxon>Trypanosomatidae</taxon>
        <taxon>Trypanosoma</taxon>
        <taxon>Duttonella</taxon>
    </lineage>
</organism>
<dbReference type="VEuPathDB" id="TriTrypDB:TvY486_0304114"/>
<dbReference type="GO" id="GO:0005525">
    <property type="term" value="F:GTP binding"/>
    <property type="evidence" value="ECO:0007669"/>
    <property type="project" value="UniProtKB-KW"/>
</dbReference>
<dbReference type="GO" id="GO:0016020">
    <property type="term" value="C:membrane"/>
    <property type="evidence" value="ECO:0007669"/>
    <property type="project" value="TreeGrafter"/>
</dbReference>
<dbReference type="InterPro" id="IPR000375">
    <property type="entry name" value="Dynamin_stalk"/>
</dbReference>
<evidence type="ECO:0000259" key="5">
    <source>
        <dbReference type="PROSITE" id="PS51388"/>
    </source>
</evidence>
<dbReference type="SUPFAM" id="SSF52540">
    <property type="entry name" value="P-loop containing nucleoside triphosphate hydrolases"/>
    <property type="match status" value="1"/>
</dbReference>
<dbReference type="InterPro" id="IPR020850">
    <property type="entry name" value="GED_dom"/>
</dbReference>
<dbReference type="PROSITE" id="PS51388">
    <property type="entry name" value="GED"/>
    <property type="match status" value="1"/>
</dbReference>
<dbReference type="SMART" id="SM00053">
    <property type="entry name" value="DYNc"/>
    <property type="match status" value="1"/>
</dbReference>
<dbReference type="InterPro" id="IPR022812">
    <property type="entry name" value="Dynamin"/>
</dbReference>
<dbReference type="FunFam" id="3.40.50.300:FF:001853">
    <property type="entry name" value="Dynamin family protein"/>
    <property type="match status" value="1"/>
</dbReference>
<dbReference type="InterPro" id="IPR003130">
    <property type="entry name" value="GED"/>
</dbReference>
<dbReference type="GO" id="GO:0005737">
    <property type="term" value="C:cytoplasm"/>
    <property type="evidence" value="ECO:0007669"/>
    <property type="project" value="TreeGrafter"/>
</dbReference>
<dbReference type="Gene3D" id="3.40.50.300">
    <property type="entry name" value="P-loop containing nucleotide triphosphate hydrolases"/>
    <property type="match status" value="1"/>
</dbReference>
<evidence type="ECO:0000256" key="3">
    <source>
        <dbReference type="RuleBase" id="RU003932"/>
    </source>
</evidence>
<evidence type="ECO:0000256" key="4">
    <source>
        <dbReference type="SAM" id="MobiDB-lite"/>
    </source>
</evidence>
<gene>
    <name evidence="7" type="ORF">TVY486_0304114</name>
</gene>
<dbReference type="GO" id="GO:0005874">
    <property type="term" value="C:microtubule"/>
    <property type="evidence" value="ECO:0007669"/>
    <property type="project" value="TreeGrafter"/>
</dbReference>
<dbReference type="PRINTS" id="PR00195">
    <property type="entry name" value="DYNAMIN"/>
</dbReference>
<reference evidence="7" key="1">
    <citation type="journal article" date="2012" name="Proc. Natl. Acad. Sci. U.S.A.">
        <title>Antigenic diversity is generated by distinct evolutionary mechanisms in African trypanosome species.</title>
        <authorList>
            <person name="Jackson A.P."/>
            <person name="Berry A."/>
            <person name="Aslett M."/>
            <person name="Allison H.C."/>
            <person name="Burton P."/>
            <person name="Vavrova-Anderson J."/>
            <person name="Brown R."/>
            <person name="Browne H."/>
            <person name="Corton N."/>
            <person name="Hauser H."/>
            <person name="Gamble J."/>
            <person name="Gilderthorp R."/>
            <person name="Marcello L."/>
            <person name="McQuillan J."/>
            <person name="Otto T.D."/>
            <person name="Quail M.A."/>
            <person name="Sanders M.J."/>
            <person name="van Tonder A."/>
            <person name="Ginger M.L."/>
            <person name="Field M.C."/>
            <person name="Barry J.D."/>
            <person name="Hertz-Fowler C."/>
            <person name="Berriman M."/>
        </authorList>
    </citation>
    <scope>NUCLEOTIDE SEQUENCE</scope>
    <source>
        <strain evidence="7">Y486</strain>
    </source>
</reference>
<dbReference type="Pfam" id="PF02212">
    <property type="entry name" value="GED"/>
    <property type="match status" value="1"/>
</dbReference>
<dbReference type="InterPro" id="IPR001401">
    <property type="entry name" value="Dynamin_GTPase"/>
</dbReference>
<sequence>MDQLISVVNELHDAFSSVKMSVSLPLPQIAVVGSQSAGKSSVLEAIVGKDFLPRGSGIVTRCPLVLQLVQLPQTNTEEWGEFLHLPGKKFFYFPDIDQEIRSRTREIAGEFSITDRAINLKIYSANILNLTLVDLPGLVSNAVGDQPADIDRQIKEMVTRYISPPNTIILAVSPANADLATSYSLQLAKKVDPEGVRTVGVLTKLDLMDRGTDASDILMGKVMHLSHGFVGVVNRSQHDINTSKSMQSARADERAFFQNHPAYSAIADTQGTEYLAQKLNYILLEHIKSVVPDLKLRVDKLMDSTKKQMEKLGMLEQKRMDPGATMLSLIKAFSDAVSHTIDGGSTDASKDLLGGARLDYIFHECFATYVHGLNVKNLTDEYIRINARNMAGMHASLFPSDHVFTALAKQQIERLEEPSMKCVQFIYEELIKIVDNCAVKIDRFPKLKQAVVDLCRSLLNEYRTPTISHVRTIIAAERGFVNVKHPMMEKLIQRSFLKVFGRDTEKSSGAEKDEKEKKSEKGKKSVEQPADREANTNMGAVPTNILLNDDMSRHEQYINDAIREMVEGYFGIVKGNIADQVPKAITLLMIAKLREGVYAELVRKLYTDSVVKDMLAEPPHVEEQRNAATSMMKALVQAQNALDKVSEFTLVKHS</sequence>
<proteinExistence type="inferred from homology"/>